<evidence type="ECO:0000313" key="1">
    <source>
        <dbReference type="EMBL" id="RMZ93573.1"/>
    </source>
</evidence>
<keyword evidence="2" id="KW-1185">Reference proteome</keyword>
<protein>
    <submittedName>
        <fullName evidence="1">Uncharacterized protein</fullName>
    </submittedName>
</protein>
<name>A0A3M7P3J3_BRAPC</name>
<sequence length="275" mass="32243">MKSIILHDAINELELYLKLEEKERKRKYLRLKFNLQENIFDIFYDLHSVKRGHVEHKCTEEVADDVEDHVFGVVGLPFHLIGSDLPRLKGFIGRKSGEFYEIVTEFGISNDCLRVGNLEMYHGQLNFDYKSVKSKLSLRIAAMLVNKRSKDLKEIEISCESDGMCSNKRCKCFKEEMKLMPCSFQTILWCKNVIHSAALIYIVHCNLNIMVQLVIIYSADCIEALLKYVTINPITKHFYYPFAQHPRFKFSLYDRLSRHRTIDQTKVIQTYQSLI</sequence>
<organism evidence="1 2">
    <name type="scientific">Brachionus plicatilis</name>
    <name type="common">Marine rotifer</name>
    <name type="synonym">Brachionus muelleri</name>
    <dbReference type="NCBI Taxonomy" id="10195"/>
    <lineage>
        <taxon>Eukaryota</taxon>
        <taxon>Metazoa</taxon>
        <taxon>Spiralia</taxon>
        <taxon>Gnathifera</taxon>
        <taxon>Rotifera</taxon>
        <taxon>Eurotatoria</taxon>
        <taxon>Monogononta</taxon>
        <taxon>Pseudotrocha</taxon>
        <taxon>Ploima</taxon>
        <taxon>Brachionidae</taxon>
        <taxon>Brachionus</taxon>
    </lineage>
</organism>
<reference evidence="1 2" key="1">
    <citation type="journal article" date="2018" name="Sci. Rep.">
        <title>Genomic signatures of local adaptation to the degree of environmental predictability in rotifers.</title>
        <authorList>
            <person name="Franch-Gras L."/>
            <person name="Hahn C."/>
            <person name="Garcia-Roger E.M."/>
            <person name="Carmona M.J."/>
            <person name="Serra M."/>
            <person name="Gomez A."/>
        </authorList>
    </citation>
    <scope>NUCLEOTIDE SEQUENCE [LARGE SCALE GENOMIC DNA]</scope>
    <source>
        <strain evidence="1">HYR1</strain>
    </source>
</reference>
<dbReference type="EMBL" id="REGN01013700">
    <property type="protein sequence ID" value="RMZ93573.1"/>
    <property type="molecule type" value="Genomic_DNA"/>
</dbReference>
<comment type="caution">
    <text evidence="1">The sequence shown here is derived from an EMBL/GenBank/DDBJ whole genome shotgun (WGS) entry which is preliminary data.</text>
</comment>
<accession>A0A3M7P3J3</accession>
<gene>
    <name evidence="1" type="ORF">BpHYR1_004529</name>
</gene>
<dbReference type="AlphaFoldDB" id="A0A3M7P3J3"/>
<evidence type="ECO:0000313" key="2">
    <source>
        <dbReference type="Proteomes" id="UP000276133"/>
    </source>
</evidence>
<proteinExistence type="predicted"/>
<dbReference type="Proteomes" id="UP000276133">
    <property type="component" value="Unassembled WGS sequence"/>
</dbReference>